<dbReference type="GO" id="GO:0003924">
    <property type="term" value="F:GTPase activity"/>
    <property type="evidence" value="ECO:0007669"/>
    <property type="project" value="TreeGrafter"/>
</dbReference>
<dbReference type="CDD" id="cd00882">
    <property type="entry name" value="Ras_like_GTPase"/>
    <property type="match status" value="1"/>
</dbReference>
<evidence type="ECO:0000313" key="4">
    <source>
        <dbReference type="Proteomes" id="UP000694397"/>
    </source>
</evidence>
<dbReference type="GeneTree" id="ENSGT00390000007091"/>
<accession>A0A8C9T3V4</accession>
<organism evidence="3 4">
    <name type="scientific">Scleropages formosus</name>
    <name type="common">Asian bonytongue</name>
    <name type="synonym">Osteoglossum formosum</name>
    <dbReference type="NCBI Taxonomy" id="113540"/>
    <lineage>
        <taxon>Eukaryota</taxon>
        <taxon>Metazoa</taxon>
        <taxon>Chordata</taxon>
        <taxon>Craniata</taxon>
        <taxon>Vertebrata</taxon>
        <taxon>Euteleostomi</taxon>
        <taxon>Actinopterygii</taxon>
        <taxon>Neopterygii</taxon>
        <taxon>Teleostei</taxon>
        <taxon>Osteoglossocephala</taxon>
        <taxon>Osteoglossomorpha</taxon>
        <taxon>Osteoglossiformes</taxon>
        <taxon>Osteoglossidae</taxon>
        <taxon>Scleropages</taxon>
    </lineage>
</organism>
<dbReference type="InterPro" id="IPR053082">
    <property type="entry name" value="Nuclear_GTPase_SLIP-GC"/>
</dbReference>
<dbReference type="PANTHER" id="PTHR47308:SF1">
    <property type="entry name" value="NUCLEAR GTPASE SLIP-GC"/>
    <property type="match status" value="1"/>
</dbReference>
<protein>
    <recommendedName>
        <fullName evidence="2">Dynamin N-terminal domain-containing protein</fullName>
    </recommendedName>
</protein>
<dbReference type="InterPro" id="IPR027417">
    <property type="entry name" value="P-loop_NTPase"/>
</dbReference>
<dbReference type="InterPro" id="IPR045063">
    <property type="entry name" value="Dynamin_N"/>
</dbReference>
<dbReference type="PANTHER" id="PTHR47308">
    <property type="entry name" value="NUCLEAR GTPASE SLIP-GC"/>
    <property type="match status" value="1"/>
</dbReference>
<reference evidence="3 4" key="1">
    <citation type="submission" date="2019-04" db="EMBL/GenBank/DDBJ databases">
        <authorList>
            <consortium name="Wellcome Sanger Institute Data Sharing"/>
        </authorList>
    </citation>
    <scope>NUCLEOTIDE SEQUENCE [LARGE SCALE GENOMIC DNA]</scope>
</reference>
<feature type="compositionally biased region" description="Basic residues" evidence="1">
    <location>
        <begin position="166"/>
        <end position="175"/>
    </location>
</feature>
<dbReference type="OrthoDB" id="3598281at2759"/>
<name>A0A8C9T3V4_SCLFO</name>
<evidence type="ECO:0000259" key="2">
    <source>
        <dbReference type="Pfam" id="PF00350"/>
    </source>
</evidence>
<dbReference type="Ensembl" id="ENSSFOT00015076379.1">
    <property type="protein sequence ID" value="ENSSFOP00015046430.1"/>
    <property type="gene ID" value="ENSSFOG00015029207.1"/>
</dbReference>
<feature type="region of interest" description="Disordered" evidence="1">
    <location>
        <begin position="127"/>
        <end position="175"/>
    </location>
</feature>
<feature type="domain" description="Dynamin N-terminal" evidence="2">
    <location>
        <begin position="240"/>
        <end position="471"/>
    </location>
</feature>
<proteinExistence type="predicted"/>
<dbReference type="Gene3D" id="3.40.50.300">
    <property type="entry name" value="P-loop containing nucleotide triphosphate hydrolases"/>
    <property type="match status" value="2"/>
</dbReference>
<sequence>MKANIKQFESTGTKKSYSIREVLSCDTKSVIYVIECQKCREKFVEKTVGPLKKRFSTVKNSVLKKQYRPVSRHFNSDGHSLDDLRIFPIEQVSDIEKLKERAEYWHEELVLLDVEVDELQYECEAMEEQGRVPGEPVQPSRAPVGDSSTSVAPKRRNEEEGGVSPAKKRRKKKKTTFFSREIEQLLSACEDAMENCRETIADISMKLQNVSCTESTRFLETFRKEITSLTERKPIDKIYIGVFGRTGAGKSSLINAIVNEKHLLPSGGFQACTSVIVYVEANTKSDKYRADIDLMSKQEWDAELRFLLETLSNDQEDRTDADTEYDDDADEMRDMAKEKIKSLYGEDGLEKGYDELVGNKKVSDILKNCSISLTYDTAEELSNEIGRYIRSDSDGDPQYWPLVKRVTISLPRSPTLLDTIVLVDLPGAGDANKQRDEMWKECLSRCASIWIVNDINRALSDKEAQKIFQESLRSIAGGGECHNITFICTKTDNINPKELKKNDKITDEKLQISEFKDSPDFKKREKQACIRYRNEKTKEKFGKNHKAKIKNFLLGENVDSDKYFDVFTVSSQEYSAIEEGEDTTLDCHETELPMLIEHMKKIYVWHSEKAVKDYVSDVAGVVTFLHLSKNPCNAKIASYTSKEFGRLEKELNDECEELHKFLTNVQSKLRNNLVKGVKEAEKHCLTNGRKFLEPVSN</sequence>
<evidence type="ECO:0000313" key="3">
    <source>
        <dbReference type="Ensembl" id="ENSSFOP00015046430.1"/>
    </source>
</evidence>
<dbReference type="SUPFAM" id="SSF52540">
    <property type="entry name" value="P-loop containing nucleoside triphosphate hydrolases"/>
    <property type="match status" value="1"/>
</dbReference>
<reference evidence="3" key="2">
    <citation type="submission" date="2025-05" db="UniProtKB">
        <authorList>
            <consortium name="Ensembl"/>
        </authorList>
    </citation>
    <scope>IDENTIFICATION</scope>
</reference>
<evidence type="ECO:0000256" key="1">
    <source>
        <dbReference type="SAM" id="MobiDB-lite"/>
    </source>
</evidence>
<keyword evidence="4" id="KW-1185">Reference proteome</keyword>
<dbReference type="AlphaFoldDB" id="A0A8C9T3V4"/>
<dbReference type="Proteomes" id="UP000694397">
    <property type="component" value="Chromosome 15"/>
</dbReference>
<dbReference type="Pfam" id="PF00350">
    <property type="entry name" value="Dynamin_N"/>
    <property type="match status" value="1"/>
</dbReference>
<dbReference type="Ensembl" id="ENSSFOT00015062186.1">
    <property type="protein sequence ID" value="ENSSFOP00015072272.1"/>
    <property type="gene ID" value="ENSSFOG00015029207.1"/>
</dbReference>